<sequence>MNFAAIFAVAVATLATVASAAPAPPKPYGEEGTKPPLWGSGWGPRRSRSETVGGCSRSEGWVARRPLAGCAFFPSFGFLRGSACLCIKVIQREPSRCASFPYSHSNAFVSGAQRVFKNVLWRFSVAPREIAPDEHMGPGLGNNGLRDIG</sequence>
<proteinExistence type="predicted"/>
<protein>
    <submittedName>
        <fullName evidence="3">Uncharacterized protein</fullName>
    </submittedName>
</protein>
<gene>
    <name evidence="3" type="ORF">BDK51DRAFT_34852</name>
</gene>
<feature type="chain" id="PRO_5020504631" evidence="2">
    <location>
        <begin position="21"/>
        <end position="149"/>
    </location>
</feature>
<keyword evidence="2" id="KW-0732">Signal</keyword>
<reference evidence="4" key="1">
    <citation type="journal article" date="2018" name="Nat. Microbiol.">
        <title>Leveraging single-cell genomics to expand the fungal tree of life.</title>
        <authorList>
            <person name="Ahrendt S.R."/>
            <person name="Quandt C.A."/>
            <person name="Ciobanu D."/>
            <person name="Clum A."/>
            <person name="Salamov A."/>
            <person name="Andreopoulos B."/>
            <person name="Cheng J.F."/>
            <person name="Woyke T."/>
            <person name="Pelin A."/>
            <person name="Henrissat B."/>
            <person name="Reynolds N.K."/>
            <person name="Benny G.L."/>
            <person name="Smith M.E."/>
            <person name="James T.Y."/>
            <person name="Grigoriev I.V."/>
        </authorList>
    </citation>
    <scope>NUCLEOTIDE SEQUENCE [LARGE SCALE GENOMIC DNA]</scope>
</reference>
<accession>A0A4P9WQ48</accession>
<feature type="signal peptide" evidence="2">
    <location>
        <begin position="1"/>
        <end position="20"/>
    </location>
</feature>
<evidence type="ECO:0000256" key="2">
    <source>
        <dbReference type="SAM" id="SignalP"/>
    </source>
</evidence>
<feature type="region of interest" description="Disordered" evidence="1">
    <location>
        <begin position="21"/>
        <end position="54"/>
    </location>
</feature>
<dbReference type="Proteomes" id="UP000269721">
    <property type="component" value="Unassembled WGS sequence"/>
</dbReference>
<dbReference type="AlphaFoldDB" id="A0A4P9WQ48"/>
<name>A0A4P9WQ48_9FUNG</name>
<organism evidence="3 4">
    <name type="scientific">Blyttiomyces helicus</name>
    <dbReference type="NCBI Taxonomy" id="388810"/>
    <lineage>
        <taxon>Eukaryota</taxon>
        <taxon>Fungi</taxon>
        <taxon>Fungi incertae sedis</taxon>
        <taxon>Chytridiomycota</taxon>
        <taxon>Chytridiomycota incertae sedis</taxon>
        <taxon>Chytridiomycetes</taxon>
        <taxon>Chytridiomycetes incertae sedis</taxon>
        <taxon>Blyttiomyces</taxon>
    </lineage>
</organism>
<dbReference type="EMBL" id="KZ993881">
    <property type="protein sequence ID" value="RKO94495.1"/>
    <property type="molecule type" value="Genomic_DNA"/>
</dbReference>
<evidence type="ECO:0000256" key="1">
    <source>
        <dbReference type="SAM" id="MobiDB-lite"/>
    </source>
</evidence>
<evidence type="ECO:0000313" key="3">
    <source>
        <dbReference type="EMBL" id="RKO94495.1"/>
    </source>
</evidence>
<keyword evidence="4" id="KW-1185">Reference proteome</keyword>
<evidence type="ECO:0000313" key="4">
    <source>
        <dbReference type="Proteomes" id="UP000269721"/>
    </source>
</evidence>